<dbReference type="InterPro" id="IPR032675">
    <property type="entry name" value="LRR_dom_sf"/>
</dbReference>
<evidence type="ECO:0000256" key="1">
    <source>
        <dbReference type="ARBA" id="ARBA00022614"/>
    </source>
</evidence>
<dbReference type="AlphaFoldDB" id="A0AAW9S3W6"/>
<keyword evidence="2" id="KW-0677">Repeat</keyword>
<evidence type="ECO:0000256" key="2">
    <source>
        <dbReference type="ARBA" id="ARBA00022737"/>
    </source>
</evidence>
<dbReference type="Proteomes" id="UP001403385">
    <property type="component" value="Unassembled WGS sequence"/>
</dbReference>
<keyword evidence="4" id="KW-1185">Reference proteome</keyword>
<proteinExistence type="predicted"/>
<dbReference type="Gene3D" id="3.80.10.10">
    <property type="entry name" value="Ribonuclease Inhibitor"/>
    <property type="match status" value="3"/>
</dbReference>
<evidence type="ECO:0000313" key="4">
    <source>
        <dbReference type="Proteomes" id="UP001403385"/>
    </source>
</evidence>
<reference evidence="3 4" key="1">
    <citation type="submission" date="2024-04" db="EMBL/GenBank/DDBJ databases">
        <title>Novel genus in family Flammeovirgaceae.</title>
        <authorList>
            <person name="Nguyen T.H."/>
            <person name="Vuong T.Q."/>
            <person name="Le H."/>
            <person name="Kim S.-G."/>
        </authorList>
    </citation>
    <scope>NUCLEOTIDE SEQUENCE [LARGE SCALE GENOMIC DNA]</scope>
    <source>
        <strain evidence="3 4">JCM 23209</strain>
    </source>
</reference>
<dbReference type="GO" id="GO:0005737">
    <property type="term" value="C:cytoplasm"/>
    <property type="evidence" value="ECO:0007669"/>
    <property type="project" value="TreeGrafter"/>
</dbReference>
<accession>A0AAW9S3W6</accession>
<organism evidence="3 4">
    <name type="scientific">Rapidithrix thailandica</name>
    <dbReference type="NCBI Taxonomy" id="413964"/>
    <lineage>
        <taxon>Bacteria</taxon>
        <taxon>Pseudomonadati</taxon>
        <taxon>Bacteroidota</taxon>
        <taxon>Cytophagia</taxon>
        <taxon>Cytophagales</taxon>
        <taxon>Flammeovirgaceae</taxon>
        <taxon>Rapidithrix</taxon>
    </lineage>
</organism>
<sequence>MTITDIRAALASEELQEAKYLKVEDSKCSLEELNDFLAKCNPEVWLLSLQCEQLEKIPENVRIFPELRELELYLPRLNEFPAFLEGSPLSHLILECTKLPEAPEAWKQKEASEIFPSLTYLTLKVEETEVFPAYFCLPGLKTLSLTGPIENVSEDIGTLPELEYVKLNLPRLNEFPAFLEGNPLSHLTLECTKLPEAPEAWKEKEASKLFPHLTHLELKVEKTEVFPACFCVPSLRHLELTGAKWRQFPREVSRLSNVEVFILVAPGFDMREFKKLPNLYRLCLQGISTFPQELEECHSLRILYITDAEIQELPPYVMELKHLDSLLIENSKLSKVPEDWSTMQSLVDLMLRNTQIEEFGFLFTIPKLERLLISGNPFPDPLFLMEGKKMLPIEDGLPFEFPSLSQKDAFRLMAALGKSGLSRSDKEWFFYQLQPLKKFAISEEWPLYRLLQALNIPFKPIQDHVVQRILSLAQQQESVTKLCAGSKVFMSGKFQQSKKEIKENMEALHLTLCNQWEEGISHLVIGKKPPVILPEETYAKVNVLLENQLYQVFEEADPKFLVQEARQGEQQMGEGVVQMLQSNDPATQQVALEMLKSGGIPETVFVELLLVQKCSEDADIRKEAKKLLEAYGPGEWLGIVRDRQLFTTMESSKEREISKKLEKLEKISGQELAAMLSLALYQRYGKGLNYTLANLPQKSEWHIKALEVLTSGDFLNFHKGVGYFDWRKTDPEEVMLSYVKTKIKFPSEHPQKERISKMDLHNCKLERLSKDVAKFDNLKELDASANYFKSLPKAIEKLQNLERLDLSFNRFPEFPMEVMSLKNLKFLNLRYNGKNQNLPPLQIPEEVQQALPECEILV</sequence>
<protein>
    <submittedName>
        <fullName evidence="3">Uncharacterized protein</fullName>
    </submittedName>
</protein>
<dbReference type="InterPro" id="IPR050216">
    <property type="entry name" value="LRR_domain-containing"/>
</dbReference>
<gene>
    <name evidence="3" type="ORF">AAG747_11670</name>
</gene>
<dbReference type="SUPFAM" id="SSF52058">
    <property type="entry name" value="L domain-like"/>
    <property type="match status" value="2"/>
</dbReference>
<dbReference type="PANTHER" id="PTHR48051">
    <property type="match status" value="1"/>
</dbReference>
<keyword evidence="1" id="KW-0433">Leucine-rich repeat</keyword>
<dbReference type="InterPro" id="IPR001611">
    <property type="entry name" value="Leu-rich_rpt"/>
</dbReference>
<dbReference type="EMBL" id="JBDKWZ010000006">
    <property type="protein sequence ID" value="MEN7548573.1"/>
    <property type="molecule type" value="Genomic_DNA"/>
</dbReference>
<evidence type="ECO:0000313" key="3">
    <source>
        <dbReference type="EMBL" id="MEN7548573.1"/>
    </source>
</evidence>
<name>A0AAW9S3W6_9BACT</name>
<dbReference type="Pfam" id="PF13855">
    <property type="entry name" value="LRR_8"/>
    <property type="match status" value="1"/>
</dbReference>
<dbReference type="PANTHER" id="PTHR48051:SF54">
    <property type="entry name" value="LEUCINE-RICH REPEAT-CONTAINING PROTEIN"/>
    <property type="match status" value="1"/>
</dbReference>
<dbReference type="RefSeq" id="WP_346821352.1">
    <property type="nucleotide sequence ID" value="NZ_JBDKWZ010000006.1"/>
</dbReference>
<comment type="caution">
    <text evidence="3">The sequence shown here is derived from an EMBL/GenBank/DDBJ whole genome shotgun (WGS) entry which is preliminary data.</text>
</comment>